<dbReference type="PROSITE" id="PS00061">
    <property type="entry name" value="ADH_SHORT"/>
    <property type="match status" value="1"/>
</dbReference>
<dbReference type="SUPFAM" id="SSF51735">
    <property type="entry name" value="NAD(P)-binding Rossmann-fold domains"/>
    <property type="match status" value="1"/>
</dbReference>
<dbReference type="PANTHER" id="PTHR42760">
    <property type="entry name" value="SHORT-CHAIN DEHYDROGENASES/REDUCTASES FAMILY MEMBER"/>
    <property type="match status" value="1"/>
</dbReference>
<dbReference type="InterPro" id="IPR002347">
    <property type="entry name" value="SDR_fam"/>
</dbReference>
<comment type="similarity">
    <text evidence="1 3">Belongs to the short-chain dehydrogenases/reductases (SDR) family.</text>
</comment>
<dbReference type="Pfam" id="PF00106">
    <property type="entry name" value="adh_short"/>
    <property type="match status" value="1"/>
</dbReference>
<evidence type="ECO:0000313" key="4">
    <source>
        <dbReference type="EMBL" id="CAE2260930.1"/>
    </source>
</evidence>
<evidence type="ECO:0000256" key="1">
    <source>
        <dbReference type="ARBA" id="ARBA00006484"/>
    </source>
</evidence>
<name>A0A7S4JEB1_9STRA</name>
<organism evidence="4">
    <name type="scientific">Odontella aurita</name>
    <dbReference type="NCBI Taxonomy" id="265563"/>
    <lineage>
        <taxon>Eukaryota</taxon>
        <taxon>Sar</taxon>
        <taxon>Stramenopiles</taxon>
        <taxon>Ochrophyta</taxon>
        <taxon>Bacillariophyta</taxon>
        <taxon>Mediophyceae</taxon>
        <taxon>Biddulphiophycidae</taxon>
        <taxon>Eupodiscales</taxon>
        <taxon>Odontellaceae</taxon>
        <taxon>Odontella</taxon>
    </lineage>
</organism>
<dbReference type="InterPro" id="IPR020904">
    <property type="entry name" value="Sc_DH/Rdtase_CS"/>
</dbReference>
<keyword evidence="2" id="KW-0560">Oxidoreductase</keyword>
<evidence type="ECO:0000256" key="3">
    <source>
        <dbReference type="RuleBase" id="RU000363"/>
    </source>
</evidence>
<evidence type="ECO:0000256" key="2">
    <source>
        <dbReference type="ARBA" id="ARBA00023002"/>
    </source>
</evidence>
<sequence>MATGLSIVTGGGTGIGAALSRRLAARGPVLIVGRRLGPLEETRKSDPHGNIRIVAADVSTAEGRDAVLDAVAGKELVSALVHNAGMLEPVMPLAEVGAKEWRNAISTNLDAPLFLTQAVLPRMSRGGRILHISSGAAKSAYEGWGAYCVSKAGLNMMYRVLAKELEPRGIYVGSVRPGVVDTPMQDHVREADERVFPMLAKFLTLKESGSLMKPADTARFVDWLLNGVDGEEFSAQEWDIRETDRQRWADFN</sequence>
<dbReference type="GO" id="GO:0006633">
    <property type="term" value="P:fatty acid biosynthetic process"/>
    <property type="evidence" value="ECO:0007669"/>
    <property type="project" value="TreeGrafter"/>
</dbReference>
<dbReference type="InterPro" id="IPR036291">
    <property type="entry name" value="NAD(P)-bd_dom_sf"/>
</dbReference>
<dbReference type="PRINTS" id="PR00080">
    <property type="entry name" value="SDRFAMILY"/>
</dbReference>
<evidence type="ECO:0008006" key="5">
    <source>
        <dbReference type="Google" id="ProtNLM"/>
    </source>
</evidence>
<protein>
    <recommendedName>
        <fullName evidence="5">Short-chain dehydrogenase</fullName>
    </recommendedName>
</protein>
<dbReference type="GO" id="GO:0016616">
    <property type="term" value="F:oxidoreductase activity, acting on the CH-OH group of donors, NAD or NADP as acceptor"/>
    <property type="evidence" value="ECO:0007669"/>
    <property type="project" value="TreeGrafter"/>
</dbReference>
<gene>
    <name evidence="4" type="ORF">OAUR00152_LOCUS26775</name>
</gene>
<dbReference type="PRINTS" id="PR00081">
    <property type="entry name" value="GDHRDH"/>
</dbReference>
<dbReference type="Gene3D" id="3.40.50.720">
    <property type="entry name" value="NAD(P)-binding Rossmann-like Domain"/>
    <property type="match status" value="1"/>
</dbReference>
<dbReference type="PANTHER" id="PTHR42760:SF133">
    <property type="entry name" value="3-OXOACYL-[ACYL-CARRIER-PROTEIN] REDUCTASE"/>
    <property type="match status" value="1"/>
</dbReference>
<dbReference type="EMBL" id="HBKQ01038703">
    <property type="protein sequence ID" value="CAE2260930.1"/>
    <property type="molecule type" value="Transcribed_RNA"/>
</dbReference>
<accession>A0A7S4JEB1</accession>
<dbReference type="GO" id="GO:0048038">
    <property type="term" value="F:quinone binding"/>
    <property type="evidence" value="ECO:0007669"/>
    <property type="project" value="TreeGrafter"/>
</dbReference>
<proteinExistence type="inferred from homology"/>
<reference evidence="4" key="1">
    <citation type="submission" date="2021-01" db="EMBL/GenBank/DDBJ databases">
        <authorList>
            <person name="Corre E."/>
            <person name="Pelletier E."/>
            <person name="Niang G."/>
            <person name="Scheremetjew M."/>
            <person name="Finn R."/>
            <person name="Kale V."/>
            <person name="Holt S."/>
            <person name="Cochrane G."/>
            <person name="Meng A."/>
            <person name="Brown T."/>
            <person name="Cohen L."/>
        </authorList>
    </citation>
    <scope>NUCLEOTIDE SEQUENCE</scope>
    <source>
        <strain evidence="4">Isolate 1302-5</strain>
    </source>
</reference>
<dbReference type="AlphaFoldDB" id="A0A7S4JEB1"/>